<dbReference type="RefSeq" id="XP_003867222.1">
    <property type="nucleotide sequence ID" value="XM_003867174.1"/>
</dbReference>
<dbReference type="AlphaFoldDB" id="H8WZB6"/>
<dbReference type="KEGG" id="cot:CORT_0B00630"/>
<name>H8WZB6_CANO9</name>
<evidence type="ECO:0000256" key="1">
    <source>
        <dbReference type="SAM" id="SignalP"/>
    </source>
</evidence>
<reference evidence="2 3" key="1">
    <citation type="journal article" date="2012" name="PLoS ONE">
        <title>Sequence and analysis of the genome of the pathogenic yeast Candida orthopsilosis.</title>
        <authorList>
            <person name="Riccombeni A."/>
            <person name="Vidanes G."/>
            <person name="Proux-Wera E."/>
            <person name="Wolfe K.H."/>
            <person name="Butler G."/>
        </authorList>
    </citation>
    <scope>NUCLEOTIDE SEQUENCE [LARGE SCALE GENOMIC DNA]</scope>
    <source>
        <strain evidence="2 3">Co 90-125</strain>
    </source>
</reference>
<evidence type="ECO:0000313" key="3">
    <source>
        <dbReference type="Proteomes" id="UP000005018"/>
    </source>
</evidence>
<dbReference type="EMBL" id="HE681720">
    <property type="protein sequence ID" value="CCG21784.1"/>
    <property type="molecule type" value="Genomic_DNA"/>
</dbReference>
<dbReference type="OrthoDB" id="4023229at2759"/>
<feature type="chain" id="PRO_5003617425" evidence="1">
    <location>
        <begin position="21"/>
        <end position="380"/>
    </location>
</feature>
<keyword evidence="3" id="KW-1185">Reference proteome</keyword>
<dbReference type="HOGENOM" id="CLU_061591_0_0_1"/>
<protein>
    <submittedName>
        <fullName evidence="2">Uncharacterized protein</fullName>
    </submittedName>
</protein>
<keyword evidence="1" id="KW-0732">Signal</keyword>
<evidence type="ECO:0000313" key="2">
    <source>
        <dbReference type="EMBL" id="CCG21784.1"/>
    </source>
</evidence>
<organism evidence="2 3">
    <name type="scientific">Candida orthopsilosis (strain 90-125)</name>
    <name type="common">Yeast</name>
    <dbReference type="NCBI Taxonomy" id="1136231"/>
    <lineage>
        <taxon>Eukaryota</taxon>
        <taxon>Fungi</taxon>
        <taxon>Dikarya</taxon>
        <taxon>Ascomycota</taxon>
        <taxon>Saccharomycotina</taxon>
        <taxon>Pichiomycetes</taxon>
        <taxon>Debaryomycetaceae</taxon>
        <taxon>Candida/Lodderomyces clade</taxon>
        <taxon>Candida</taxon>
    </lineage>
</organism>
<dbReference type="Proteomes" id="UP000005018">
    <property type="component" value="Chromosome 2"/>
</dbReference>
<dbReference type="GeneID" id="14538109"/>
<dbReference type="eggNOG" id="ENOG502RAFC">
    <property type="taxonomic scope" value="Eukaryota"/>
</dbReference>
<gene>
    <name evidence="2" type="ORF">CORT_0B00630</name>
</gene>
<sequence>MKLNFASVTLFFTAVVSTVATSIIPHQLELTPREFEVTNNAIFNLEHYNTKRSLLISEEISKRESQIVTQFLTIIKDTNLAPGVIHYFITGPLLSDVTKSVVVTAIKNGWIDLGTLMKSLNDSGLAVSIIEDLINDCAFYSQIFKMVGELISGLPNVVSVEAGVSPEAVSAAVSKREIPVYARDTEDILTSLMESLKNSGLANQVVEALIIDDDFYTFGADLVSQLFSSGAITLEQLGEALVQSGLLPPILRLLLNVETIQKIVIKTLSAALGVCKNSPTTSSIVTKPTGGPAPTISTGSADLTSIFKTALSTVTSEDPVYSVPTVSTEANKEAVNSVPSSTLSTIATTEVTVSSVPGTTLSTVTITSPPKLCRKKKRTI</sequence>
<accession>H8WZB6</accession>
<feature type="signal peptide" evidence="1">
    <location>
        <begin position="1"/>
        <end position="20"/>
    </location>
</feature>
<proteinExistence type="predicted"/>